<dbReference type="Proteomes" id="UP000292958">
    <property type="component" value="Unassembled WGS sequence"/>
</dbReference>
<keyword evidence="2" id="KW-0808">Transferase</keyword>
<dbReference type="AlphaFoldDB" id="A0A4Q7YWB0"/>
<organism evidence="2 3">
    <name type="scientific">Edaphobacter modestus</name>
    <dbReference type="NCBI Taxonomy" id="388466"/>
    <lineage>
        <taxon>Bacteria</taxon>
        <taxon>Pseudomonadati</taxon>
        <taxon>Acidobacteriota</taxon>
        <taxon>Terriglobia</taxon>
        <taxon>Terriglobales</taxon>
        <taxon>Acidobacteriaceae</taxon>
        <taxon>Edaphobacter</taxon>
    </lineage>
</organism>
<dbReference type="EMBL" id="SHKW01000001">
    <property type="protein sequence ID" value="RZU41365.1"/>
    <property type="molecule type" value="Genomic_DNA"/>
</dbReference>
<dbReference type="SUPFAM" id="SSF53335">
    <property type="entry name" value="S-adenosyl-L-methionine-dependent methyltransferases"/>
    <property type="match status" value="1"/>
</dbReference>
<dbReference type="InterPro" id="IPR029063">
    <property type="entry name" value="SAM-dependent_MTases_sf"/>
</dbReference>
<dbReference type="RefSeq" id="WP_242617935.1">
    <property type="nucleotide sequence ID" value="NZ_SHKW01000001.1"/>
</dbReference>
<feature type="domain" description="Methyltransferase type 11" evidence="1">
    <location>
        <begin position="67"/>
        <end position="162"/>
    </location>
</feature>
<protein>
    <submittedName>
        <fullName evidence="2">Methyltransferase family protein</fullName>
    </submittedName>
</protein>
<dbReference type="PANTHER" id="PTHR43861">
    <property type="entry name" value="TRANS-ACONITATE 2-METHYLTRANSFERASE-RELATED"/>
    <property type="match status" value="1"/>
</dbReference>
<name>A0A4Q7YWB0_9BACT</name>
<evidence type="ECO:0000313" key="3">
    <source>
        <dbReference type="Proteomes" id="UP000292958"/>
    </source>
</evidence>
<dbReference type="GO" id="GO:0008757">
    <property type="term" value="F:S-adenosylmethionine-dependent methyltransferase activity"/>
    <property type="evidence" value="ECO:0007669"/>
    <property type="project" value="InterPro"/>
</dbReference>
<reference evidence="2 3" key="1">
    <citation type="submission" date="2019-02" db="EMBL/GenBank/DDBJ databases">
        <title>Genomic Encyclopedia of Archaeal and Bacterial Type Strains, Phase II (KMG-II): from individual species to whole genera.</title>
        <authorList>
            <person name="Goeker M."/>
        </authorList>
    </citation>
    <scope>NUCLEOTIDE SEQUENCE [LARGE SCALE GENOMIC DNA]</scope>
    <source>
        <strain evidence="2 3">DSM 18101</strain>
    </source>
</reference>
<comment type="caution">
    <text evidence="2">The sequence shown here is derived from an EMBL/GenBank/DDBJ whole genome shotgun (WGS) entry which is preliminary data.</text>
</comment>
<dbReference type="Pfam" id="PF08241">
    <property type="entry name" value="Methyltransf_11"/>
    <property type="match status" value="1"/>
</dbReference>
<keyword evidence="3" id="KW-1185">Reference proteome</keyword>
<keyword evidence="2" id="KW-0489">Methyltransferase</keyword>
<evidence type="ECO:0000259" key="1">
    <source>
        <dbReference type="Pfam" id="PF08241"/>
    </source>
</evidence>
<sequence length="259" mass="28765">MNLDKLKNDWESLAERDAFGAILTDPSRGDGRWDNSEFMATGEAEIGIVMSHLAGIGCVPNFDCAALDFGCGVGRLTQALGRRFASCVGMDISRRMIEKADSFNQYAHCQYVVHSDVRLPFAEESFSFIYSNIVLQHVPRGFSEPYLRDFVRVLAPGGVLVFGVQDSFAAPDISSQMIRVRHILRIRSRIQDALGLGQRHMQMHCLPERAVRRALGSARVADIQFTNTAAKDFNGKLVYLPQAPTSGYVGKQYCVVKEP</sequence>
<dbReference type="InterPro" id="IPR013216">
    <property type="entry name" value="Methyltransf_11"/>
</dbReference>
<proteinExistence type="predicted"/>
<gene>
    <name evidence="2" type="ORF">BDD14_2887</name>
</gene>
<dbReference type="PANTHER" id="PTHR43861:SF1">
    <property type="entry name" value="TRANS-ACONITATE 2-METHYLTRANSFERASE"/>
    <property type="match status" value="1"/>
</dbReference>
<dbReference type="GO" id="GO:0032259">
    <property type="term" value="P:methylation"/>
    <property type="evidence" value="ECO:0007669"/>
    <property type="project" value="UniProtKB-KW"/>
</dbReference>
<dbReference type="Gene3D" id="3.40.50.150">
    <property type="entry name" value="Vaccinia Virus protein VP39"/>
    <property type="match status" value="1"/>
</dbReference>
<accession>A0A4Q7YWB0</accession>
<dbReference type="CDD" id="cd02440">
    <property type="entry name" value="AdoMet_MTases"/>
    <property type="match status" value="1"/>
</dbReference>
<evidence type="ECO:0000313" key="2">
    <source>
        <dbReference type="EMBL" id="RZU41365.1"/>
    </source>
</evidence>